<keyword evidence="1" id="KW-0472">Membrane</keyword>
<evidence type="ECO:0000313" key="2">
    <source>
        <dbReference type="Proteomes" id="UP000038045"/>
    </source>
</evidence>
<evidence type="ECO:0000313" key="3">
    <source>
        <dbReference type="WBParaSite" id="PTRK_0001305000.1"/>
    </source>
</evidence>
<protein>
    <submittedName>
        <fullName evidence="3">Ovule protein</fullName>
    </submittedName>
</protein>
<accession>A0A0N4ZWM0</accession>
<dbReference type="AlphaFoldDB" id="A0A0N4ZWM0"/>
<keyword evidence="1" id="KW-1133">Transmembrane helix</keyword>
<sequence length="70" mass="8470">IIVSMKEGMKLDTEPIKDLWEFVFVVLLIGHLILRQRTMKLLFFTEEIVHINLCTFIIKYMEIIRTLRIY</sequence>
<dbReference type="WBParaSite" id="PTRK_0001305000.1">
    <property type="protein sequence ID" value="PTRK_0001305000.1"/>
    <property type="gene ID" value="PTRK_0001305000"/>
</dbReference>
<reference evidence="3" key="1">
    <citation type="submission" date="2017-02" db="UniProtKB">
        <authorList>
            <consortium name="WormBaseParasite"/>
        </authorList>
    </citation>
    <scope>IDENTIFICATION</scope>
</reference>
<feature type="transmembrane region" description="Helical" evidence="1">
    <location>
        <begin position="19"/>
        <end position="34"/>
    </location>
</feature>
<keyword evidence="2" id="KW-1185">Reference proteome</keyword>
<proteinExistence type="predicted"/>
<keyword evidence="1" id="KW-0812">Transmembrane</keyword>
<dbReference type="Proteomes" id="UP000038045">
    <property type="component" value="Unplaced"/>
</dbReference>
<name>A0A0N4ZWM0_PARTI</name>
<evidence type="ECO:0000256" key="1">
    <source>
        <dbReference type="SAM" id="Phobius"/>
    </source>
</evidence>
<organism evidence="2 3">
    <name type="scientific">Parastrongyloides trichosuri</name>
    <name type="common">Possum-specific nematode worm</name>
    <dbReference type="NCBI Taxonomy" id="131310"/>
    <lineage>
        <taxon>Eukaryota</taxon>
        <taxon>Metazoa</taxon>
        <taxon>Ecdysozoa</taxon>
        <taxon>Nematoda</taxon>
        <taxon>Chromadorea</taxon>
        <taxon>Rhabditida</taxon>
        <taxon>Tylenchina</taxon>
        <taxon>Panagrolaimomorpha</taxon>
        <taxon>Strongyloidoidea</taxon>
        <taxon>Strongyloididae</taxon>
        <taxon>Parastrongyloides</taxon>
    </lineage>
</organism>